<evidence type="ECO:0000313" key="2">
    <source>
        <dbReference type="EMBL" id="KAK2721852.1"/>
    </source>
</evidence>
<keyword evidence="1" id="KW-1133">Transmembrane helix</keyword>
<proteinExistence type="predicted"/>
<name>A0AA88IH86_ARTSF</name>
<feature type="transmembrane region" description="Helical" evidence="1">
    <location>
        <begin position="233"/>
        <end position="252"/>
    </location>
</feature>
<gene>
    <name evidence="2" type="ORF">QYM36_003981</name>
</gene>
<organism evidence="2 3">
    <name type="scientific">Artemia franciscana</name>
    <name type="common">Brine shrimp</name>
    <name type="synonym">Artemia sanfranciscana</name>
    <dbReference type="NCBI Taxonomy" id="6661"/>
    <lineage>
        <taxon>Eukaryota</taxon>
        <taxon>Metazoa</taxon>
        <taxon>Ecdysozoa</taxon>
        <taxon>Arthropoda</taxon>
        <taxon>Crustacea</taxon>
        <taxon>Branchiopoda</taxon>
        <taxon>Anostraca</taxon>
        <taxon>Artemiidae</taxon>
        <taxon>Artemia</taxon>
    </lineage>
</organism>
<feature type="transmembrane region" description="Helical" evidence="1">
    <location>
        <begin position="97"/>
        <end position="117"/>
    </location>
</feature>
<feature type="transmembrane region" description="Helical" evidence="1">
    <location>
        <begin position="194"/>
        <end position="213"/>
    </location>
</feature>
<dbReference type="Proteomes" id="UP001187531">
    <property type="component" value="Unassembled WGS sequence"/>
</dbReference>
<dbReference type="AlphaFoldDB" id="A0AA88IH86"/>
<protein>
    <submittedName>
        <fullName evidence="2">Uncharacterized protein</fullName>
    </submittedName>
</protein>
<reference evidence="2" key="1">
    <citation type="submission" date="2023-07" db="EMBL/GenBank/DDBJ databases">
        <title>Chromosome-level genome assembly of Artemia franciscana.</title>
        <authorList>
            <person name="Jo E."/>
        </authorList>
    </citation>
    <scope>NUCLEOTIDE SEQUENCE</scope>
    <source>
        <tissue evidence="2">Whole body</tissue>
    </source>
</reference>
<accession>A0AA88IH86</accession>
<keyword evidence="1" id="KW-0812">Transmembrane</keyword>
<comment type="caution">
    <text evidence="2">The sequence shown here is derived from an EMBL/GenBank/DDBJ whole genome shotgun (WGS) entry which is preliminary data.</text>
</comment>
<dbReference type="EMBL" id="JAVRJZ010000006">
    <property type="protein sequence ID" value="KAK2721852.1"/>
    <property type="molecule type" value="Genomic_DNA"/>
</dbReference>
<keyword evidence="1" id="KW-0472">Membrane</keyword>
<sequence>MVLDMLRKDEHKKEKRHELVQGERNYRKVQTELYVQMALVQMVNFVHAVNDNKQHNEVWLEIIPAFSVPYTLLMKNLAERETLGLPKPELRDKVFKYIEHFFCYTVNTFVFAMYLCQFNEKPVMVFAMMAALITCRWIIHVIVYFKELKSRFEDGSFHTKEGIMTIFKGVFKGTWDALPRTHALEKIYTPRYQYLSFHFIRLVPTIVQFGLIATLEGPSKDEFKGFRRDCMNSLIFVCTFLITLLGLCYVIVRSKAEVDEAKLQDFTIKKQKEMKEAARAKASGKLTA</sequence>
<evidence type="ECO:0000313" key="3">
    <source>
        <dbReference type="Proteomes" id="UP001187531"/>
    </source>
</evidence>
<keyword evidence="3" id="KW-1185">Reference proteome</keyword>
<feature type="transmembrane region" description="Helical" evidence="1">
    <location>
        <begin position="123"/>
        <end position="145"/>
    </location>
</feature>
<evidence type="ECO:0000256" key="1">
    <source>
        <dbReference type="SAM" id="Phobius"/>
    </source>
</evidence>